<dbReference type="PANTHER" id="PTHR48261:SF4">
    <property type="entry name" value="EXOSTOSIN LIKE GLYCOSYLTRANSFERASE 3"/>
    <property type="match status" value="1"/>
</dbReference>
<keyword evidence="3" id="KW-0808">Transferase</keyword>
<dbReference type="InterPro" id="IPR029044">
    <property type="entry name" value="Nucleotide-diphossugar_trans"/>
</dbReference>
<dbReference type="Gene3D" id="3.90.550.10">
    <property type="entry name" value="Spore Coat Polysaccharide Biosynthesis Protein SpsA, Chain A"/>
    <property type="match status" value="1"/>
</dbReference>
<evidence type="ECO:0000256" key="5">
    <source>
        <dbReference type="ARBA" id="ARBA00022824"/>
    </source>
</evidence>
<feature type="coiled-coil region" evidence="9">
    <location>
        <begin position="77"/>
        <end position="128"/>
    </location>
</feature>
<comment type="similarity">
    <text evidence="2">Belongs to the glycosyltransferase 47 family.</text>
</comment>
<dbReference type="CDD" id="cd00761">
    <property type="entry name" value="Glyco_tranf_GTA_type"/>
    <property type="match status" value="1"/>
</dbReference>
<keyword evidence="8" id="KW-1015">Disulfide bond</keyword>
<evidence type="ECO:0000256" key="8">
    <source>
        <dbReference type="ARBA" id="ARBA00023157"/>
    </source>
</evidence>
<sequence length="867" mass="101048">MDWRQWTSLFRPRRFSRVFLGIVAILGVVNFVPYLYSSSSQCKYTEEDMIDFCLKPNKWGGFKDRLREQQRIFASIRAEHQELIQKLGEATAQLEELQRRIPLKKDEISRLEFKIEELKLIQRDLKDRRSVKIELPKPPIGLKSTLRSDTASQNLTHDGYSTFWSLENSFDFSRCSIASRFPVFFYPSSSSELKFLSANLMASPYRTTNSSQACIFVKILEDGEDVSKLDYWGDHGRNHLLILHGTAKNLDHFGAAAIVSQFFDQGIFRDFDQELYLRTADIVDFHDLPALLPEKITYLLSYQIGSDKLSNMIKEDLKSLEKSGKSSMDQMFIDFDCTVRKDEGLCGDYDERRAIAQQSTFALIFDDQPSFSRRFYESLKFGSIPVIIKTGRRRCHLPFDGYIDWRMASLSVPEARFLELHFILRSFELEDLLEMKRKGRFYLENYLLNSKVIVNTLLSYLRHRLLIPGLQAKTVADVESSEPVLTYPAPSTRPPYDDEFLGPVEPPYNSPAYNHNFSAITMYGSRLWNELPSQVHSSPEFLTISSPLPSDVEFSEHLSAGMRPIGPGSGSSFSQSLGGNRIREQFTAVIQTYNRDSVLNTTLADLNRLPYLNKVIVVWNNMDRSPDPLLWPKLHCPIVFVKPIQNSLNNRFMPLEHIKTEAVLMLDDDIELKQHEIVFAFKSVWRENRDRLVGFPARYHCRYDDNQVYYNSNHTCQYSLILTGAAFIHKEYLRMYNEMMPEMVKDKVDEWMNCEDLAMNFLIAHLTRKPPMKVTNKWTLRCPTCEDSLFKHENHYNRRHDCIRLFTKIFGYNPLLYTQFRADSVLFKTRVPAEHSKCFSHISSKYRVIISYFSYEINKQSFEHDQN</sequence>
<dbReference type="GO" id="GO:0015012">
    <property type="term" value="P:heparan sulfate proteoglycan biosynthetic process"/>
    <property type="evidence" value="ECO:0007669"/>
    <property type="project" value="UniProtKB-ARBA"/>
</dbReference>
<evidence type="ECO:0000313" key="14">
    <source>
        <dbReference type="Proteomes" id="UP000659654"/>
    </source>
</evidence>
<organism evidence="13 14">
    <name type="scientific">Bursaphelenchus xylophilus</name>
    <name type="common">Pinewood nematode worm</name>
    <name type="synonym">Aphelenchoides xylophilus</name>
    <dbReference type="NCBI Taxonomy" id="6326"/>
    <lineage>
        <taxon>Eukaryota</taxon>
        <taxon>Metazoa</taxon>
        <taxon>Ecdysozoa</taxon>
        <taxon>Nematoda</taxon>
        <taxon>Chromadorea</taxon>
        <taxon>Rhabditida</taxon>
        <taxon>Tylenchina</taxon>
        <taxon>Tylenchomorpha</taxon>
        <taxon>Aphelenchoidea</taxon>
        <taxon>Aphelenchoididae</taxon>
        <taxon>Bursaphelenchus</taxon>
    </lineage>
</organism>
<dbReference type="SMR" id="A0A7I8WXL3"/>
<keyword evidence="14" id="KW-1185">Reference proteome</keyword>
<name>A0A7I8WXL3_BURXY</name>
<dbReference type="AlphaFoldDB" id="A0A7I8WXL3"/>
<dbReference type="GO" id="GO:0016757">
    <property type="term" value="F:glycosyltransferase activity"/>
    <property type="evidence" value="ECO:0007669"/>
    <property type="project" value="InterPro"/>
</dbReference>
<keyword evidence="6 10" id="KW-1133">Transmembrane helix</keyword>
<feature type="domain" description="Glycosyl transferase 64" evidence="12">
    <location>
        <begin position="586"/>
        <end position="827"/>
    </location>
</feature>
<dbReference type="SUPFAM" id="SSF53448">
    <property type="entry name" value="Nucleotide-diphospho-sugar transferases"/>
    <property type="match status" value="1"/>
</dbReference>
<feature type="transmembrane region" description="Helical" evidence="10">
    <location>
        <begin position="18"/>
        <end position="36"/>
    </location>
</feature>
<keyword evidence="9" id="KW-0175">Coiled coil</keyword>
<evidence type="ECO:0000256" key="1">
    <source>
        <dbReference type="ARBA" id="ARBA00004648"/>
    </source>
</evidence>
<evidence type="ECO:0000313" key="13">
    <source>
        <dbReference type="EMBL" id="CAD5216760.1"/>
    </source>
</evidence>
<keyword evidence="4 10" id="KW-0812">Transmembrane</keyword>
<dbReference type="EMBL" id="CAJFCV020000002">
    <property type="protein sequence ID" value="CAG9100120.1"/>
    <property type="molecule type" value="Genomic_DNA"/>
</dbReference>
<keyword evidence="7 10" id="KW-0472">Membrane</keyword>
<evidence type="ECO:0000256" key="6">
    <source>
        <dbReference type="ARBA" id="ARBA00022989"/>
    </source>
</evidence>
<accession>A0A7I8WXL3</accession>
<gene>
    <name evidence="13" type="ORF">BXYJ_LOCUS4696</name>
</gene>
<feature type="domain" description="Exostosin GT47" evidence="11">
    <location>
        <begin position="200"/>
        <end position="427"/>
    </location>
</feature>
<evidence type="ECO:0000256" key="9">
    <source>
        <dbReference type="SAM" id="Coils"/>
    </source>
</evidence>
<dbReference type="InterPro" id="IPR004263">
    <property type="entry name" value="Exostosin"/>
</dbReference>
<dbReference type="OrthoDB" id="5954868at2759"/>
<comment type="caution">
    <text evidence="13">The sequence shown here is derived from an EMBL/GenBank/DDBJ whole genome shotgun (WGS) entry which is preliminary data.</text>
</comment>
<dbReference type="GO" id="GO:0005789">
    <property type="term" value="C:endoplasmic reticulum membrane"/>
    <property type="evidence" value="ECO:0007669"/>
    <property type="project" value="UniProtKB-SubCell"/>
</dbReference>
<keyword evidence="5" id="KW-0256">Endoplasmic reticulum</keyword>
<evidence type="ECO:0000259" key="11">
    <source>
        <dbReference type="Pfam" id="PF03016"/>
    </source>
</evidence>
<evidence type="ECO:0000256" key="2">
    <source>
        <dbReference type="ARBA" id="ARBA00010271"/>
    </source>
</evidence>
<dbReference type="PANTHER" id="PTHR48261">
    <property type="entry name" value="ACETYLGLUCOSAMINYLTRANSFERASE"/>
    <property type="match status" value="1"/>
</dbReference>
<evidence type="ECO:0000256" key="7">
    <source>
        <dbReference type="ARBA" id="ARBA00023136"/>
    </source>
</evidence>
<protein>
    <submittedName>
        <fullName evidence="13">(pine wood nematode) hypothetical protein</fullName>
    </submittedName>
</protein>
<evidence type="ECO:0000256" key="10">
    <source>
        <dbReference type="SAM" id="Phobius"/>
    </source>
</evidence>
<dbReference type="Pfam" id="PF03016">
    <property type="entry name" value="Exostosin_GT47"/>
    <property type="match status" value="1"/>
</dbReference>
<dbReference type="Proteomes" id="UP000582659">
    <property type="component" value="Unassembled WGS sequence"/>
</dbReference>
<dbReference type="Pfam" id="PF09258">
    <property type="entry name" value="Glyco_transf_64"/>
    <property type="match status" value="1"/>
</dbReference>
<proteinExistence type="inferred from homology"/>
<comment type="subcellular location">
    <subcellularLocation>
        <location evidence="1">Endoplasmic reticulum membrane</location>
        <topology evidence="1">Single-pass type II membrane protein</topology>
    </subcellularLocation>
</comment>
<evidence type="ECO:0000259" key="12">
    <source>
        <dbReference type="Pfam" id="PF09258"/>
    </source>
</evidence>
<dbReference type="InterPro" id="IPR040911">
    <property type="entry name" value="Exostosin_GT47"/>
</dbReference>
<evidence type="ECO:0000256" key="4">
    <source>
        <dbReference type="ARBA" id="ARBA00022692"/>
    </source>
</evidence>
<dbReference type="Proteomes" id="UP000659654">
    <property type="component" value="Unassembled WGS sequence"/>
</dbReference>
<evidence type="ECO:0000256" key="3">
    <source>
        <dbReference type="ARBA" id="ARBA00022679"/>
    </source>
</evidence>
<dbReference type="EMBL" id="CAJFDI010000002">
    <property type="protein sequence ID" value="CAD5216760.1"/>
    <property type="molecule type" value="Genomic_DNA"/>
</dbReference>
<dbReference type="InterPro" id="IPR015338">
    <property type="entry name" value="GT64_dom"/>
</dbReference>
<reference evidence="13" key="1">
    <citation type="submission" date="2020-09" db="EMBL/GenBank/DDBJ databases">
        <authorList>
            <person name="Kikuchi T."/>
        </authorList>
    </citation>
    <scope>NUCLEOTIDE SEQUENCE</scope>
    <source>
        <strain evidence="13">Ka4C1</strain>
    </source>
</reference>